<name>A0A9R1CSY0_9EURY</name>
<dbReference type="EMBL" id="JAHLKM010000030">
    <property type="protein sequence ID" value="MCQ4334609.1"/>
    <property type="molecule type" value="Genomic_DNA"/>
</dbReference>
<dbReference type="RefSeq" id="WP_256030672.1">
    <property type="nucleotide sequence ID" value="NZ_JAHLKM010000030.1"/>
</dbReference>
<sequence>MSDDDPPGGNKADQRVQERLGRLQKIRDQWWGEGTGGQFDPQTKRYIATVIMQVWDSLYQYRNKPILSEDDFPDVSPIRERLGREKDVITDSKRLGEKRTVKSVPAVDDLSGWYLIELSEELDDLADKLDFGADVPENPETSEFDESDLVTLASARNQEDAIEDAPDDITGRVIDTLEEYKNGS</sequence>
<accession>A0A9R1CSY0</accession>
<evidence type="ECO:0000313" key="2">
    <source>
        <dbReference type="Proteomes" id="UP001139494"/>
    </source>
</evidence>
<proteinExistence type="predicted"/>
<comment type="caution">
    <text evidence="1">The sequence shown here is derived from an EMBL/GenBank/DDBJ whole genome shotgun (WGS) entry which is preliminary data.</text>
</comment>
<keyword evidence="2" id="KW-1185">Reference proteome</keyword>
<evidence type="ECO:0000313" key="1">
    <source>
        <dbReference type="EMBL" id="MCQ4334609.1"/>
    </source>
</evidence>
<dbReference type="Proteomes" id="UP001139494">
    <property type="component" value="Unassembled WGS sequence"/>
</dbReference>
<dbReference type="AlphaFoldDB" id="A0A9R1CSY0"/>
<gene>
    <name evidence="1" type="ORF">KM295_14210</name>
</gene>
<organism evidence="1 2">
    <name type="scientific">Natronomonas aquatica</name>
    <dbReference type="NCBI Taxonomy" id="2841590"/>
    <lineage>
        <taxon>Archaea</taxon>
        <taxon>Methanobacteriati</taxon>
        <taxon>Methanobacteriota</taxon>
        <taxon>Stenosarchaea group</taxon>
        <taxon>Halobacteria</taxon>
        <taxon>Halobacteriales</taxon>
        <taxon>Natronomonadaceae</taxon>
        <taxon>Natronomonas</taxon>
    </lineage>
</organism>
<protein>
    <submittedName>
        <fullName evidence="1">Uncharacterized protein</fullName>
    </submittedName>
</protein>
<reference evidence="1" key="1">
    <citation type="journal article" date="2023" name="Front. Microbiol.">
        <title>Genomic-based phylogenetic and metabolic analyses of the genus Natronomonas, and description of Natronomonas aquatica sp. nov.</title>
        <authorList>
            <person name="Garcia-Roldan A."/>
            <person name="Duran-Viseras A."/>
            <person name="de la Haba R.R."/>
            <person name="Corral P."/>
            <person name="Sanchez-Porro C."/>
            <person name="Ventosa A."/>
        </authorList>
    </citation>
    <scope>NUCLEOTIDE SEQUENCE</scope>
    <source>
        <strain evidence="1">F2-12</strain>
    </source>
</reference>